<evidence type="ECO:0000256" key="2">
    <source>
        <dbReference type="ARBA" id="ARBA00022519"/>
    </source>
</evidence>
<comment type="function">
    <text evidence="8 9">Essential cell division protein that stabilizes the FtsZ protofilaments by cross-linking them and that serves as a cytoplasmic membrane anchor for the Z ring. Also required for the recruitment to the septal ring of downstream cell division proteins.</text>
</comment>
<dbReference type="PANTHER" id="PTHR38685:SF1">
    <property type="entry name" value="CELL DIVISION PROTEIN ZIPA"/>
    <property type="match status" value="1"/>
</dbReference>
<dbReference type="eggNOG" id="COG3115">
    <property type="taxonomic scope" value="Bacteria"/>
</dbReference>
<dbReference type="GO" id="GO:0000917">
    <property type="term" value="P:division septum assembly"/>
    <property type="evidence" value="ECO:0007669"/>
    <property type="project" value="TreeGrafter"/>
</dbReference>
<evidence type="ECO:0000256" key="9">
    <source>
        <dbReference type="RuleBase" id="RU003612"/>
    </source>
</evidence>
<reference evidence="12 13" key="1">
    <citation type="journal article" date="2013" name="Genome Announc.">
        <title>Genome Sequence of Thalassolituus oleivorans MIL-1 (DSM 14913T).</title>
        <authorList>
            <person name="Golyshin P.N."/>
            <person name="Werner J."/>
            <person name="Chernikova T.N."/>
            <person name="Tran H."/>
            <person name="Ferrer M."/>
            <person name="Yakimov M.M."/>
            <person name="Teeling H."/>
            <person name="Golyshina O.V."/>
        </authorList>
    </citation>
    <scope>NUCLEOTIDE SEQUENCE [LARGE SCALE GENOMIC DNA]</scope>
    <source>
        <strain evidence="12 13">MIL-1</strain>
    </source>
</reference>
<dbReference type="GO" id="GO:0043093">
    <property type="term" value="P:FtsZ-dependent cytokinesis"/>
    <property type="evidence" value="ECO:0007669"/>
    <property type="project" value="UniProtKB-UniRule"/>
</dbReference>
<feature type="domain" description="ZipA C-terminal FtsZ-binding" evidence="11">
    <location>
        <begin position="275"/>
        <end position="405"/>
    </location>
</feature>
<proteinExistence type="inferred from homology"/>
<feature type="compositionally biased region" description="Polar residues" evidence="10">
    <location>
        <begin position="120"/>
        <end position="133"/>
    </location>
</feature>
<evidence type="ECO:0000256" key="1">
    <source>
        <dbReference type="ARBA" id="ARBA00022475"/>
    </source>
</evidence>
<dbReference type="SMART" id="SM00771">
    <property type="entry name" value="ZipA_C"/>
    <property type="match status" value="1"/>
</dbReference>
<comment type="subunit">
    <text evidence="8">Interacts with FtsZ via their C-terminal domains.</text>
</comment>
<name>M5DQD8_9GAMM</name>
<feature type="compositionally biased region" description="Acidic residues" evidence="10">
    <location>
        <begin position="217"/>
        <end position="237"/>
    </location>
</feature>
<dbReference type="InterPro" id="IPR007449">
    <property type="entry name" value="ZipA_FtsZ-bd_C"/>
</dbReference>
<evidence type="ECO:0000256" key="8">
    <source>
        <dbReference type="HAMAP-Rule" id="MF_00509"/>
    </source>
</evidence>
<dbReference type="GO" id="GO:0005886">
    <property type="term" value="C:plasma membrane"/>
    <property type="evidence" value="ECO:0007669"/>
    <property type="project" value="UniProtKB-SubCell"/>
</dbReference>
<dbReference type="Proteomes" id="UP000011866">
    <property type="component" value="Chromosome"/>
</dbReference>
<dbReference type="STRING" id="187493.CN03_12265"/>
<evidence type="ECO:0000313" key="13">
    <source>
        <dbReference type="Proteomes" id="UP000011866"/>
    </source>
</evidence>
<dbReference type="AlphaFoldDB" id="M5DQD8"/>
<dbReference type="Pfam" id="PF04354">
    <property type="entry name" value="ZipA_C"/>
    <property type="match status" value="1"/>
</dbReference>
<sequence>MEWSWRTVMILIGLLGMVVILVDGFRRMKRARAEALRLDIPSGGHNLPEDDFNPELPGKARVIGHTANSDEEDSLAVLMSGKDEDSADIPADAVSFSALDDVKPSIKSPQKPPQPLKPSTLANYNKPKTTSTFAKHKESHPAPHKPVEIPNSPLIPKARPVNLDEQVPVLLDVEELGSDDAFADGILSAPRVVGETTKKEKENVSQPKVDVTIQDAEDAAEAEAEADLPQVEDPDTVNDPHLEDEVESLLPENTISQPVNFAGPNAEVLANRPDAELVLVIHTIARDPEGFSGKDLLFLFNSCDLRYGEKNIFHRFEDADGQGNIQFSVAQSHEPGVFAPGQMAEQMFTGLSFFMSLPGAKRPLEAYEAMSEMAMVVSRNLKADVLDGTHSAMTSQTREHERQQILDYERQQRLRAKKQRH</sequence>
<dbReference type="HOGENOM" id="CLU_030174_0_0_6"/>
<organism evidence="12 13">
    <name type="scientific">Thalassolituus oleivorans MIL-1</name>
    <dbReference type="NCBI Taxonomy" id="1298593"/>
    <lineage>
        <taxon>Bacteria</taxon>
        <taxon>Pseudomonadati</taxon>
        <taxon>Pseudomonadota</taxon>
        <taxon>Gammaproteobacteria</taxon>
        <taxon>Oceanospirillales</taxon>
        <taxon>Oceanospirillaceae</taxon>
        <taxon>Thalassolituus</taxon>
    </lineage>
</organism>
<keyword evidence="2 8" id="KW-0997">Cell inner membrane</keyword>
<dbReference type="EMBL" id="HF680312">
    <property type="protein sequence ID" value="CCU71606.1"/>
    <property type="molecule type" value="Genomic_DNA"/>
</dbReference>
<evidence type="ECO:0000256" key="7">
    <source>
        <dbReference type="ARBA" id="ARBA00023306"/>
    </source>
</evidence>
<evidence type="ECO:0000313" key="12">
    <source>
        <dbReference type="EMBL" id="CCU71606.1"/>
    </source>
</evidence>
<comment type="similarity">
    <text evidence="8 9">Belongs to the ZipA family.</text>
</comment>
<keyword evidence="5 8" id="KW-1133">Transmembrane helix</keyword>
<keyword evidence="7 8" id="KW-0131">Cell cycle</keyword>
<dbReference type="InterPro" id="IPR011919">
    <property type="entry name" value="Cell_div_ZipA"/>
</dbReference>
<feature type="region of interest" description="Disordered" evidence="10">
    <location>
        <begin position="217"/>
        <end position="241"/>
    </location>
</feature>
<comment type="subcellular location">
    <subcellularLocation>
        <location evidence="8">Cell inner membrane</location>
        <topology evidence="8">Single-pass type I membrane protein</topology>
    </subcellularLocation>
    <text evidence="8">Localizes to the Z ring in an FtsZ-dependent manner.</text>
</comment>
<keyword evidence="3 8" id="KW-0132">Cell division</keyword>
<evidence type="ECO:0000256" key="3">
    <source>
        <dbReference type="ARBA" id="ARBA00022618"/>
    </source>
</evidence>
<dbReference type="InterPro" id="IPR036765">
    <property type="entry name" value="ZipA_FtsZ-bd_C_sf"/>
</dbReference>
<gene>
    <name evidence="8" type="primary">zipA</name>
    <name evidence="12" type="ORF">TOL_1178</name>
</gene>
<dbReference type="GO" id="GO:0032153">
    <property type="term" value="C:cell division site"/>
    <property type="evidence" value="ECO:0007669"/>
    <property type="project" value="UniProtKB-UniRule"/>
</dbReference>
<evidence type="ECO:0000256" key="6">
    <source>
        <dbReference type="ARBA" id="ARBA00023136"/>
    </source>
</evidence>
<feature type="transmembrane region" description="Helical" evidence="8">
    <location>
        <begin position="6"/>
        <end position="25"/>
    </location>
</feature>
<keyword evidence="13" id="KW-1185">Reference proteome</keyword>
<evidence type="ECO:0000256" key="10">
    <source>
        <dbReference type="SAM" id="MobiDB-lite"/>
    </source>
</evidence>
<dbReference type="KEGG" id="tol:TOL_1178"/>
<keyword evidence="1 8" id="KW-1003">Cell membrane</keyword>
<keyword evidence="6 8" id="KW-0472">Membrane</keyword>
<accession>M5DQD8</accession>
<feature type="compositionally biased region" description="Basic and acidic residues" evidence="10">
    <location>
        <begin position="135"/>
        <end position="147"/>
    </location>
</feature>
<dbReference type="Gene3D" id="3.30.1400.10">
    <property type="entry name" value="ZipA, C-terminal FtsZ-binding domain"/>
    <property type="match status" value="1"/>
</dbReference>
<protein>
    <recommendedName>
        <fullName evidence="8 9">Cell division protein ZipA</fullName>
    </recommendedName>
</protein>
<keyword evidence="4 8" id="KW-0812">Transmembrane</keyword>
<evidence type="ECO:0000256" key="5">
    <source>
        <dbReference type="ARBA" id="ARBA00022989"/>
    </source>
</evidence>
<dbReference type="SUPFAM" id="SSF64383">
    <property type="entry name" value="Cell-division protein ZipA, C-terminal domain"/>
    <property type="match status" value="1"/>
</dbReference>
<feature type="region of interest" description="Disordered" evidence="10">
    <location>
        <begin position="100"/>
        <end position="153"/>
    </location>
</feature>
<dbReference type="PANTHER" id="PTHR38685">
    <property type="entry name" value="CELL DIVISION PROTEIN ZIPA"/>
    <property type="match status" value="1"/>
</dbReference>
<evidence type="ECO:0000259" key="11">
    <source>
        <dbReference type="SMART" id="SM00771"/>
    </source>
</evidence>
<dbReference type="HAMAP" id="MF_00509">
    <property type="entry name" value="ZipA"/>
    <property type="match status" value="1"/>
</dbReference>
<evidence type="ECO:0000256" key="4">
    <source>
        <dbReference type="ARBA" id="ARBA00022692"/>
    </source>
</evidence>